<gene>
    <name evidence="2" type="ORF">PTT_14815</name>
</gene>
<dbReference type="EMBL" id="GL536001">
    <property type="protein sequence ID" value="EFQ89066.1"/>
    <property type="molecule type" value="Genomic_DNA"/>
</dbReference>
<feature type="region of interest" description="Disordered" evidence="1">
    <location>
        <begin position="63"/>
        <end position="92"/>
    </location>
</feature>
<dbReference type="OrthoDB" id="4713896at2759"/>
<dbReference type="HOGENOM" id="CLU_152725_0_0_1"/>
<name>E3RYY3_PYRTT</name>
<dbReference type="KEGG" id="pte:PTT_14815"/>
<accession>E3RYY3</accession>
<evidence type="ECO:0000256" key="1">
    <source>
        <dbReference type="SAM" id="MobiDB-lite"/>
    </source>
</evidence>
<sequence length="140" mass="16262">MGKVISTRDVAFDEYTIFDGSEKQIMDNLMHSTLEEIESWIRTVELPPSPQDQNCETNTFYEDETVSDSREALQDQPQYDEAGRKRIPYPTPPSTPPAAFIAQWMSSIQSYLTSEEHSRWEWTSYAIWIELSRLITECLS</sequence>
<dbReference type="Proteomes" id="UP000001067">
    <property type="component" value="Unassembled WGS sequence"/>
</dbReference>
<evidence type="ECO:0000313" key="2">
    <source>
        <dbReference type="EMBL" id="EFQ89066.1"/>
    </source>
</evidence>
<protein>
    <submittedName>
        <fullName evidence="2">Uncharacterized protein</fullName>
    </submittedName>
</protein>
<organism evidence="3">
    <name type="scientific">Pyrenophora teres f. teres (strain 0-1)</name>
    <name type="common">Barley net blotch fungus</name>
    <name type="synonym">Drechslera teres f. teres</name>
    <dbReference type="NCBI Taxonomy" id="861557"/>
    <lineage>
        <taxon>Eukaryota</taxon>
        <taxon>Fungi</taxon>
        <taxon>Dikarya</taxon>
        <taxon>Ascomycota</taxon>
        <taxon>Pezizomycotina</taxon>
        <taxon>Dothideomycetes</taxon>
        <taxon>Pleosporomycetidae</taxon>
        <taxon>Pleosporales</taxon>
        <taxon>Pleosporineae</taxon>
        <taxon>Pleosporaceae</taxon>
        <taxon>Pyrenophora</taxon>
    </lineage>
</organism>
<evidence type="ECO:0000313" key="3">
    <source>
        <dbReference type="Proteomes" id="UP000001067"/>
    </source>
</evidence>
<keyword evidence="3" id="KW-1185">Reference proteome</keyword>
<reference evidence="2 3" key="1">
    <citation type="journal article" date="2010" name="Genome Biol.">
        <title>A first genome assembly of the barley fungal pathogen Pyrenophora teres f. teres.</title>
        <authorList>
            <person name="Ellwood S.R."/>
            <person name="Liu Z."/>
            <person name="Syme R.A."/>
            <person name="Lai Z."/>
            <person name="Hane J.K."/>
            <person name="Keiper F."/>
            <person name="Moffat C.S."/>
            <person name="Oliver R.P."/>
            <person name="Friesen T.L."/>
        </authorList>
    </citation>
    <scope>NUCLEOTIDE SEQUENCE [LARGE SCALE GENOMIC DNA]</scope>
    <source>
        <strain evidence="2 3">0-1</strain>
    </source>
</reference>
<dbReference type="AlphaFoldDB" id="E3RYY3"/>
<proteinExistence type="predicted"/>